<name>A0A518DHN9_9BACT</name>
<reference evidence="2 3" key="1">
    <citation type="submission" date="2019-02" db="EMBL/GenBank/DDBJ databases">
        <title>Deep-cultivation of Planctomycetes and their phenomic and genomic characterization uncovers novel biology.</title>
        <authorList>
            <person name="Wiegand S."/>
            <person name="Jogler M."/>
            <person name="Boedeker C."/>
            <person name="Pinto D."/>
            <person name="Vollmers J."/>
            <person name="Rivas-Marin E."/>
            <person name="Kohn T."/>
            <person name="Peeters S.H."/>
            <person name="Heuer A."/>
            <person name="Rast P."/>
            <person name="Oberbeckmann S."/>
            <person name="Bunk B."/>
            <person name="Jeske O."/>
            <person name="Meyerdierks A."/>
            <person name="Storesund J.E."/>
            <person name="Kallscheuer N."/>
            <person name="Luecker S."/>
            <person name="Lage O.M."/>
            <person name="Pohl T."/>
            <person name="Merkel B.J."/>
            <person name="Hornburger P."/>
            <person name="Mueller R.-W."/>
            <person name="Bruemmer F."/>
            <person name="Labrenz M."/>
            <person name="Spormann A.M."/>
            <person name="Op den Camp H."/>
            <person name="Overmann J."/>
            <person name="Amann R."/>
            <person name="Jetten M.S.M."/>
            <person name="Mascher T."/>
            <person name="Medema M.H."/>
            <person name="Devos D.P."/>
            <person name="Kaster A.-K."/>
            <person name="Ovreas L."/>
            <person name="Rohde M."/>
            <person name="Galperin M.Y."/>
            <person name="Jogler C."/>
        </authorList>
    </citation>
    <scope>NUCLEOTIDE SEQUENCE [LARGE SCALE GENOMIC DNA]</scope>
    <source>
        <strain evidence="2 3">Pla175</strain>
    </source>
</reference>
<proteinExistence type="predicted"/>
<dbReference type="AlphaFoldDB" id="A0A518DHN9"/>
<gene>
    <name evidence="2" type="ORF">Pla175_44080</name>
</gene>
<dbReference type="EMBL" id="CP036291">
    <property type="protein sequence ID" value="QDU90993.1"/>
    <property type="molecule type" value="Genomic_DNA"/>
</dbReference>
<accession>A0A518DHN9</accession>
<evidence type="ECO:0000313" key="2">
    <source>
        <dbReference type="EMBL" id="QDU90993.1"/>
    </source>
</evidence>
<evidence type="ECO:0000256" key="1">
    <source>
        <dbReference type="SAM" id="MobiDB-lite"/>
    </source>
</evidence>
<keyword evidence="3" id="KW-1185">Reference proteome</keyword>
<dbReference type="KEGG" id="pnd:Pla175_44080"/>
<evidence type="ECO:0000313" key="3">
    <source>
        <dbReference type="Proteomes" id="UP000317429"/>
    </source>
</evidence>
<organism evidence="2 3">
    <name type="scientific">Pirellulimonas nuda</name>
    <dbReference type="NCBI Taxonomy" id="2528009"/>
    <lineage>
        <taxon>Bacteria</taxon>
        <taxon>Pseudomonadati</taxon>
        <taxon>Planctomycetota</taxon>
        <taxon>Planctomycetia</taxon>
        <taxon>Pirellulales</taxon>
        <taxon>Lacipirellulaceae</taxon>
        <taxon>Pirellulimonas</taxon>
    </lineage>
</organism>
<feature type="region of interest" description="Disordered" evidence="1">
    <location>
        <begin position="1"/>
        <end position="54"/>
    </location>
</feature>
<protein>
    <submittedName>
        <fullName evidence="2">Uncharacterized protein</fullName>
    </submittedName>
</protein>
<sequence length="79" mass="8483">MLGSREPHRKFTQNATAFPPTPAPGSHIFGPPRTGGASAPLRRCRGGHEGLGQQQRSLARIEQELAGRLLLADRVARAC</sequence>
<dbReference type="Proteomes" id="UP000317429">
    <property type="component" value="Chromosome"/>
</dbReference>